<sequence length="136" mass="14701">MSFQHTLALQAAIFDILSNDLGLGSLAGGAVYDEVPAGELPDTYILIGEEKALDRSDYTSTSTRHDITISVISNQSGFLIAKACASRICDLLVGQSWVLSSGNMRSFRLVTAKARRSTGAANRRIDLIFKAFIDET</sequence>
<protein>
    <recommendedName>
        <fullName evidence="3">DUF3168 domain-containing protein</fullName>
    </recommendedName>
</protein>
<accession>A0ABQ5VRM6</accession>
<dbReference type="Pfam" id="PF11367">
    <property type="entry name" value="Tail_completion_gp17"/>
    <property type="match status" value="1"/>
</dbReference>
<dbReference type="InterPro" id="IPR053745">
    <property type="entry name" value="Viral_Tail_Comp_sf"/>
</dbReference>
<comment type="caution">
    <text evidence="1">The sequence shown here is derived from an EMBL/GenBank/DDBJ whole genome shotgun (WGS) entry which is preliminary data.</text>
</comment>
<dbReference type="Gene3D" id="3.30.2000.30">
    <property type="match status" value="1"/>
</dbReference>
<dbReference type="InterPro" id="IPR021508">
    <property type="entry name" value="Gp17-like"/>
</dbReference>
<organism evidence="1 2">
    <name type="scientific">Amylibacter marinus</name>
    <dbReference type="NCBI Taxonomy" id="1475483"/>
    <lineage>
        <taxon>Bacteria</taxon>
        <taxon>Pseudomonadati</taxon>
        <taxon>Pseudomonadota</taxon>
        <taxon>Alphaproteobacteria</taxon>
        <taxon>Rhodobacterales</taxon>
        <taxon>Paracoccaceae</taxon>
        <taxon>Amylibacter</taxon>
    </lineage>
</organism>
<evidence type="ECO:0000313" key="2">
    <source>
        <dbReference type="Proteomes" id="UP001156694"/>
    </source>
</evidence>
<keyword evidence="2" id="KW-1185">Reference proteome</keyword>
<name>A0ABQ5VRM6_9RHOB</name>
<dbReference type="EMBL" id="BSNN01000002">
    <property type="protein sequence ID" value="GLQ34055.1"/>
    <property type="molecule type" value="Genomic_DNA"/>
</dbReference>
<evidence type="ECO:0000313" key="1">
    <source>
        <dbReference type="EMBL" id="GLQ34055.1"/>
    </source>
</evidence>
<evidence type="ECO:0008006" key="3">
    <source>
        <dbReference type="Google" id="ProtNLM"/>
    </source>
</evidence>
<dbReference type="Proteomes" id="UP001156694">
    <property type="component" value="Unassembled WGS sequence"/>
</dbReference>
<proteinExistence type="predicted"/>
<reference evidence="2" key="1">
    <citation type="journal article" date="2019" name="Int. J. Syst. Evol. Microbiol.">
        <title>The Global Catalogue of Microorganisms (GCM) 10K type strain sequencing project: providing services to taxonomists for standard genome sequencing and annotation.</title>
        <authorList>
            <consortium name="The Broad Institute Genomics Platform"/>
            <consortium name="The Broad Institute Genome Sequencing Center for Infectious Disease"/>
            <person name="Wu L."/>
            <person name="Ma J."/>
        </authorList>
    </citation>
    <scope>NUCLEOTIDE SEQUENCE [LARGE SCALE GENOMIC DNA]</scope>
    <source>
        <strain evidence="2">NBRC 110140</strain>
    </source>
</reference>
<dbReference type="RefSeq" id="WP_284375581.1">
    <property type="nucleotide sequence ID" value="NZ_BSNN01000002.1"/>
</dbReference>
<gene>
    <name evidence="1" type="ORF">GCM10007939_03380</name>
</gene>